<evidence type="ECO:0000256" key="1">
    <source>
        <dbReference type="ARBA" id="ARBA00004141"/>
    </source>
</evidence>
<protein>
    <recommendedName>
        <fullName evidence="6">NfeD-like C-terminal domain-containing protein</fullName>
    </recommendedName>
</protein>
<evidence type="ECO:0000313" key="8">
    <source>
        <dbReference type="Proteomes" id="UP000078225"/>
    </source>
</evidence>
<evidence type="ECO:0000256" key="2">
    <source>
        <dbReference type="ARBA" id="ARBA00022692"/>
    </source>
</evidence>
<dbReference type="Proteomes" id="UP000078225">
    <property type="component" value="Unassembled WGS sequence"/>
</dbReference>
<comment type="caution">
    <text evidence="7">The sequence shown here is derived from an EMBL/GenBank/DDBJ whole genome shotgun (WGS) entry which is preliminary data.</text>
</comment>
<comment type="subcellular location">
    <subcellularLocation>
        <location evidence="1">Membrane</location>
        <topology evidence="1">Multi-pass membrane protein</topology>
    </subcellularLocation>
</comment>
<dbReference type="Gene3D" id="2.40.50.140">
    <property type="entry name" value="Nucleic acid-binding proteins"/>
    <property type="match status" value="1"/>
</dbReference>
<keyword evidence="8" id="KW-1185">Reference proteome</keyword>
<evidence type="ECO:0000256" key="5">
    <source>
        <dbReference type="SAM" id="Phobius"/>
    </source>
</evidence>
<dbReference type="OrthoDB" id="6402862at2"/>
<feature type="transmembrane region" description="Helical" evidence="5">
    <location>
        <begin position="6"/>
        <end position="23"/>
    </location>
</feature>
<dbReference type="SUPFAM" id="SSF141322">
    <property type="entry name" value="NfeD domain-like"/>
    <property type="match status" value="1"/>
</dbReference>
<dbReference type="GO" id="GO:0005886">
    <property type="term" value="C:plasma membrane"/>
    <property type="evidence" value="ECO:0007669"/>
    <property type="project" value="TreeGrafter"/>
</dbReference>
<dbReference type="EMBL" id="LYRP01000033">
    <property type="protein sequence ID" value="OAT76072.1"/>
    <property type="molecule type" value="Genomic_DNA"/>
</dbReference>
<dbReference type="PANTHER" id="PTHR33507">
    <property type="entry name" value="INNER MEMBRANE PROTEIN YBBJ"/>
    <property type="match status" value="1"/>
</dbReference>
<gene>
    <name evidence="7" type="ORF">A9B99_11510</name>
</gene>
<evidence type="ECO:0000313" key="7">
    <source>
        <dbReference type="EMBL" id="OAT76072.1"/>
    </source>
</evidence>
<organism evidence="7 8">
    <name type="scientific">Mangrovibacter phragmitis</name>
    <dbReference type="NCBI Taxonomy" id="1691903"/>
    <lineage>
        <taxon>Bacteria</taxon>
        <taxon>Pseudomonadati</taxon>
        <taxon>Pseudomonadota</taxon>
        <taxon>Gammaproteobacteria</taxon>
        <taxon>Enterobacterales</taxon>
        <taxon>Enterobacteriaceae</taxon>
        <taxon>Mangrovibacter</taxon>
    </lineage>
</organism>
<reference evidence="8" key="1">
    <citation type="submission" date="2016-05" db="EMBL/GenBank/DDBJ databases">
        <authorList>
            <person name="Behera P."/>
            <person name="Vaishampayan P."/>
            <person name="Singh N."/>
            <person name="Raina V."/>
            <person name="Suar M."/>
            <person name="Pattnaik A."/>
            <person name="Rastogi G."/>
        </authorList>
    </citation>
    <scope>NUCLEOTIDE SEQUENCE [LARGE SCALE GENOMIC DNA]</scope>
    <source>
        <strain evidence="8">MP23</strain>
    </source>
</reference>
<evidence type="ECO:0000259" key="6">
    <source>
        <dbReference type="Pfam" id="PF01957"/>
    </source>
</evidence>
<dbReference type="InterPro" id="IPR012340">
    <property type="entry name" value="NA-bd_OB-fold"/>
</dbReference>
<feature type="transmembrane region" description="Helical" evidence="5">
    <location>
        <begin position="30"/>
        <end position="49"/>
    </location>
</feature>
<feature type="domain" description="NfeD-like C-terminal" evidence="6">
    <location>
        <begin position="92"/>
        <end position="146"/>
    </location>
</feature>
<keyword evidence="4 5" id="KW-0472">Membrane</keyword>
<dbReference type="InterPro" id="IPR002810">
    <property type="entry name" value="NfeD-like_C"/>
</dbReference>
<dbReference type="PANTHER" id="PTHR33507:SF3">
    <property type="entry name" value="INNER MEMBRANE PROTEIN YBBJ"/>
    <property type="match status" value="1"/>
</dbReference>
<name>A0A1B7L108_9ENTR</name>
<evidence type="ECO:0000256" key="4">
    <source>
        <dbReference type="ARBA" id="ARBA00023136"/>
    </source>
</evidence>
<dbReference type="AlphaFoldDB" id="A0A1B7L108"/>
<dbReference type="Pfam" id="PF01957">
    <property type="entry name" value="NfeD"/>
    <property type="match status" value="1"/>
</dbReference>
<evidence type="ECO:0000256" key="3">
    <source>
        <dbReference type="ARBA" id="ARBA00022989"/>
    </source>
</evidence>
<dbReference type="InterPro" id="IPR052165">
    <property type="entry name" value="Membrane_assoc_protease"/>
</dbReference>
<accession>A0A1B7L108</accession>
<keyword evidence="2 5" id="KW-0812">Transmembrane</keyword>
<proteinExistence type="predicted"/>
<feature type="transmembrane region" description="Helical" evidence="5">
    <location>
        <begin position="55"/>
        <end position="72"/>
    </location>
</feature>
<dbReference type="RefSeq" id="WP_064599376.1">
    <property type="nucleotide sequence ID" value="NZ_LYRP01000033.1"/>
</dbReference>
<dbReference type="STRING" id="1691903.A9B99_11510"/>
<keyword evidence="3 5" id="KW-1133">Transmembrane helix</keyword>
<sequence>MIPLIAAHPHAFWLSLGGLLLAAEMLGASGYLLWSGIAALVTGLIAWLLPVGWAWQGTSFAVLTVLCAFLWWRWLSQKNINQPGQQLNQRGNQLAGQVFVLENNLVNGHGQVRLGDSVWPVKADTDLPAGTRVRVVRVEGITLRIEVSGSLGA</sequence>